<feature type="domain" description="WYL" evidence="1">
    <location>
        <begin position="5"/>
        <end position="63"/>
    </location>
</feature>
<organism evidence="2 3">
    <name type="scientific">Virgibacillus sediminis</name>
    <dbReference type="NCBI Taxonomy" id="202260"/>
    <lineage>
        <taxon>Bacteria</taxon>
        <taxon>Bacillati</taxon>
        <taxon>Bacillota</taxon>
        <taxon>Bacilli</taxon>
        <taxon>Bacillales</taxon>
        <taxon>Bacillaceae</taxon>
        <taxon>Virgibacillus</taxon>
    </lineage>
</organism>
<dbReference type="PROSITE" id="PS52050">
    <property type="entry name" value="WYL"/>
    <property type="match status" value="1"/>
</dbReference>
<dbReference type="EMBL" id="JBHRRZ010000039">
    <property type="protein sequence ID" value="MFC2949869.1"/>
    <property type="molecule type" value="Genomic_DNA"/>
</dbReference>
<evidence type="ECO:0000313" key="3">
    <source>
        <dbReference type="Proteomes" id="UP001595387"/>
    </source>
</evidence>
<gene>
    <name evidence="2" type="ORF">ACFODW_16215</name>
</gene>
<evidence type="ECO:0000259" key="1">
    <source>
        <dbReference type="Pfam" id="PF13280"/>
    </source>
</evidence>
<dbReference type="InterPro" id="IPR026881">
    <property type="entry name" value="WYL_dom"/>
</dbReference>
<reference evidence="3" key="1">
    <citation type="journal article" date="2019" name="Int. J. Syst. Evol. Microbiol.">
        <title>The Global Catalogue of Microorganisms (GCM) 10K type strain sequencing project: providing services to taxonomists for standard genome sequencing and annotation.</title>
        <authorList>
            <consortium name="The Broad Institute Genomics Platform"/>
            <consortium name="The Broad Institute Genome Sequencing Center for Infectious Disease"/>
            <person name="Wu L."/>
            <person name="Ma J."/>
        </authorList>
    </citation>
    <scope>NUCLEOTIDE SEQUENCE [LARGE SCALE GENOMIC DNA]</scope>
    <source>
        <strain evidence="3">KCTC 13193</strain>
    </source>
</reference>
<accession>A0ABV7A9V0</accession>
<comment type="caution">
    <text evidence="2">The sequence shown here is derived from an EMBL/GenBank/DDBJ whole genome shotgun (WGS) entry which is preliminary data.</text>
</comment>
<sequence length="71" mass="8395">MKGLLVRALEKRQHLEMIYISRDRRISHRVVRLKKVGEKSILAYCLARKELREFKLERILSAEPAHRKVGA</sequence>
<keyword evidence="3" id="KW-1185">Reference proteome</keyword>
<name>A0ABV7A9V0_9BACI</name>
<proteinExistence type="predicted"/>
<evidence type="ECO:0000313" key="2">
    <source>
        <dbReference type="EMBL" id="MFC2949869.1"/>
    </source>
</evidence>
<dbReference type="Pfam" id="PF13280">
    <property type="entry name" value="WYL"/>
    <property type="match status" value="1"/>
</dbReference>
<protein>
    <recommendedName>
        <fullName evidence="1">WYL domain-containing protein</fullName>
    </recommendedName>
</protein>
<dbReference type="RefSeq" id="WP_390307835.1">
    <property type="nucleotide sequence ID" value="NZ_JBHRRZ010000039.1"/>
</dbReference>
<dbReference type="Proteomes" id="UP001595387">
    <property type="component" value="Unassembled WGS sequence"/>
</dbReference>